<evidence type="ECO:0000256" key="1">
    <source>
        <dbReference type="ARBA" id="ARBA00004429"/>
    </source>
</evidence>
<evidence type="ECO:0000313" key="12">
    <source>
        <dbReference type="Proteomes" id="UP001305521"/>
    </source>
</evidence>
<dbReference type="EMBL" id="CP137852">
    <property type="protein sequence ID" value="WPB85204.1"/>
    <property type="molecule type" value="Genomic_DNA"/>
</dbReference>
<keyword evidence="12" id="KW-1185">Reference proteome</keyword>
<dbReference type="Pfam" id="PF12832">
    <property type="entry name" value="MFS_1_like"/>
    <property type="match status" value="1"/>
</dbReference>
<feature type="transmembrane region" description="Helical" evidence="9">
    <location>
        <begin position="232"/>
        <end position="252"/>
    </location>
</feature>
<feature type="domain" description="Major facilitator superfamily associated" evidence="10">
    <location>
        <begin position="14"/>
        <end position="344"/>
    </location>
</feature>
<dbReference type="PANTHER" id="PTHR23522">
    <property type="entry name" value="BLL5896 PROTEIN"/>
    <property type="match status" value="1"/>
</dbReference>
<evidence type="ECO:0000259" key="10">
    <source>
        <dbReference type="Pfam" id="PF12832"/>
    </source>
</evidence>
<dbReference type="InterPro" id="IPR024989">
    <property type="entry name" value="MFS_assoc_dom"/>
</dbReference>
<dbReference type="InterPro" id="IPR036259">
    <property type="entry name" value="MFS_trans_sf"/>
</dbReference>
<evidence type="ECO:0000256" key="6">
    <source>
        <dbReference type="ARBA" id="ARBA00022989"/>
    </source>
</evidence>
<evidence type="ECO:0000256" key="5">
    <source>
        <dbReference type="ARBA" id="ARBA00022692"/>
    </source>
</evidence>
<feature type="transmembrane region" description="Helical" evidence="9">
    <location>
        <begin position="200"/>
        <end position="220"/>
    </location>
</feature>
<sequence length="394" mass="39836">MTPPQSFALVFGAQFAAFGAMMPFLPAILAEGGLSASEVGAVLAAGSLVRLVAAPLSGRLADAVPDMRRLLAVASLLAAAAALGFGLAAGFALLLAVQVLHSTAAAPIVPLSDALAVGAVRRGGFDYARVRSMGSITFMLGALAAGLAAEWVGPRIAVWMLALGLLLTAWAALRLPAPPGRETGATPSTSIWAPLAEPGFLWVLPLAALIQGSHAVYYGFSTLHWQAAGLSTGFIGLLWALGVLAEIVLFLWGRPVVERLGVRGLALLAAGAGVLRWAVTAVTVEPAVLVVVNLLHGLTFGAMHLSAMRALVSLPAGLSGRAQTLLASAVSASTGGLMWGSGWLYGAVGGLAFLAMAGLCGLAFALALRRFPATPAARPGPAAPRSGTDHPSAA</sequence>
<keyword evidence="2" id="KW-0813">Transport</keyword>
<evidence type="ECO:0000256" key="9">
    <source>
        <dbReference type="SAM" id="Phobius"/>
    </source>
</evidence>
<feature type="transmembrane region" description="Helical" evidence="9">
    <location>
        <begin position="290"/>
        <end position="312"/>
    </location>
</feature>
<feature type="transmembrane region" description="Helical" evidence="9">
    <location>
        <begin position="132"/>
        <end position="150"/>
    </location>
</feature>
<evidence type="ECO:0000256" key="2">
    <source>
        <dbReference type="ARBA" id="ARBA00022448"/>
    </source>
</evidence>
<dbReference type="NCBIfam" id="NF037955">
    <property type="entry name" value="mfs"/>
    <property type="match status" value="1"/>
</dbReference>
<feature type="transmembrane region" description="Helical" evidence="9">
    <location>
        <begin position="156"/>
        <end position="173"/>
    </location>
</feature>
<protein>
    <submittedName>
        <fullName evidence="11">MFS transporter</fullName>
    </submittedName>
</protein>
<feature type="transmembrane region" description="Helical" evidence="9">
    <location>
        <begin position="40"/>
        <end position="58"/>
    </location>
</feature>
<keyword evidence="4" id="KW-0997">Cell inner membrane</keyword>
<evidence type="ECO:0000313" key="11">
    <source>
        <dbReference type="EMBL" id="WPB85204.1"/>
    </source>
</evidence>
<dbReference type="InterPro" id="IPR026032">
    <property type="entry name" value="HcaT-like"/>
</dbReference>
<keyword evidence="5 9" id="KW-0812">Transmembrane</keyword>
<dbReference type="RefSeq" id="WP_318649170.1">
    <property type="nucleotide sequence ID" value="NZ_CP137852.1"/>
</dbReference>
<dbReference type="SUPFAM" id="SSF103473">
    <property type="entry name" value="MFS general substrate transporter"/>
    <property type="match status" value="1"/>
</dbReference>
<feature type="compositionally biased region" description="Low complexity" evidence="8">
    <location>
        <begin position="375"/>
        <end position="385"/>
    </location>
</feature>
<feature type="transmembrane region" description="Helical" evidence="9">
    <location>
        <begin position="70"/>
        <end position="93"/>
    </location>
</feature>
<keyword evidence="3" id="KW-1003">Cell membrane</keyword>
<reference evidence="11 12" key="1">
    <citation type="submission" date="2023-11" db="EMBL/GenBank/DDBJ databases">
        <title>Arctic aerobic anoxygenic photoheterotroph Sediminicoccus rosea KRV36 adapts its photosynthesis to long days of polar summer.</title>
        <authorList>
            <person name="Tomasch J."/>
            <person name="Kopejtka K."/>
            <person name="Bily T."/>
            <person name="Gardiner A.T."/>
            <person name="Gardian Z."/>
            <person name="Shivaramu S."/>
            <person name="Koblizek M."/>
            <person name="Engelhardt F."/>
            <person name="Kaftan D."/>
        </authorList>
    </citation>
    <scope>NUCLEOTIDE SEQUENCE [LARGE SCALE GENOMIC DNA]</scope>
    <source>
        <strain evidence="11 12">R-30</strain>
    </source>
</reference>
<comment type="subcellular location">
    <subcellularLocation>
        <location evidence="1">Cell inner membrane</location>
        <topology evidence="1">Multi-pass membrane protein</topology>
    </subcellularLocation>
</comment>
<evidence type="ECO:0000256" key="8">
    <source>
        <dbReference type="SAM" id="MobiDB-lite"/>
    </source>
</evidence>
<feature type="transmembrane region" description="Helical" evidence="9">
    <location>
        <begin position="351"/>
        <end position="368"/>
    </location>
</feature>
<evidence type="ECO:0000256" key="4">
    <source>
        <dbReference type="ARBA" id="ARBA00022519"/>
    </source>
</evidence>
<keyword evidence="6 9" id="KW-1133">Transmembrane helix</keyword>
<keyword evidence="7 9" id="KW-0472">Membrane</keyword>
<dbReference type="Proteomes" id="UP001305521">
    <property type="component" value="Chromosome"/>
</dbReference>
<gene>
    <name evidence="11" type="ORF">R9Z33_24330</name>
</gene>
<dbReference type="PIRSF" id="PIRSF004925">
    <property type="entry name" value="HcaT"/>
    <property type="match status" value="1"/>
</dbReference>
<evidence type="ECO:0000256" key="3">
    <source>
        <dbReference type="ARBA" id="ARBA00022475"/>
    </source>
</evidence>
<proteinExistence type="predicted"/>
<feature type="transmembrane region" description="Helical" evidence="9">
    <location>
        <begin position="264"/>
        <end position="284"/>
    </location>
</feature>
<accession>A0ABZ0PHJ4</accession>
<evidence type="ECO:0000256" key="7">
    <source>
        <dbReference type="ARBA" id="ARBA00023136"/>
    </source>
</evidence>
<organism evidence="11 12">
    <name type="scientific">Sediminicoccus rosea</name>
    <dbReference type="NCBI Taxonomy" id="1225128"/>
    <lineage>
        <taxon>Bacteria</taxon>
        <taxon>Pseudomonadati</taxon>
        <taxon>Pseudomonadota</taxon>
        <taxon>Alphaproteobacteria</taxon>
        <taxon>Acetobacterales</taxon>
        <taxon>Roseomonadaceae</taxon>
        <taxon>Sediminicoccus</taxon>
    </lineage>
</organism>
<dbReference type="Gene3D" id="1.20.1250.20">
    <property type="entry name" value="MFS general substrate transporter like domains"/>
    <property type="match status" value="2"/>
</dbReference>
<dbReference type="PANTHER" id="PTHR23522:SF10">
    <property type="entry name" value="3-PHENYLPROPIONIC ACID TRANSPORTER-RELATED"/>
    <property type="match status" value="1"/>
</dbReference>
<name>A0ABZ0PHJ4_9PROT</name>
<feature type="region of interest" description="Disordered" evidence="8">
    <location>
        <begin position="375"/>
        <end position="394"/>
    </location>
</feature>